<protein>
    <recommendedName>
        <fullName evidence="3">Ig-like domain repeat protein</fullName>
    </recommendedName>
</protein>
<dbReference type="RefSeq" id="WP_194706256.1">
    <property type="nucleotide sequence ID" value="NZ_JADKPN010000003.1"/>
</dbReference>
<evidence type="ECO:0000313" key="2">
    <source>
        <dbReference type="Proteomes" id="UP000640489"/>
    </source>
</evidence>
<dbReference type="Proteomes" id="UP000640489">
    <property type="component" value="Unassembled WGS sequence"/>
</dbReference>
<comment type="caution">
    <text evidence="1">The sequence shown here is derived from an EMBL/GenBank/DDBJ whole genome shotgun (WGS) entry which is preliminary data.</text>
</comment>
<evidence type="ECO:0000313" key="1">
    <source>
        <dbReference type="EMBL" id="MBF4763073.1"/>
    </source>
</evidence>
<reference evidence="1" key="1">
    <citation type="submission" date="2020-11" db="EMBL/GenBank/DDBJ databases">
        <title>Nocardioides sp. nov., isolated from Soil of Cynanchum wilfordii Hemsley rhizosphere.</title>
        <authorList>
            <person name="Lee J.-S."/>
            <person name="Suh M.K."/>
            <person name="Kim J.-S."/>
        </authorList>
    </citation>
    <scope>NUCLEOTIDE SEQUENCE</scope>
    <source>
        <strain evidence="1">KCTC 19275</strain>
    </source>
</reference>
<dbReference type="EMBL" id="JADKPN010000003">
    <property type="protein sequence ID" value="MBF4763073.1"/>
    <property type="molecule type" value="Genomic_DNA"/>
</dbReference>
<accession>A0A930VDN0</accession>
<dbReference type="AlphaFoldDB" id="A0A930VDN0"/>
<proteinExistence type="predicted"/>
<evidence type="ECO:0008006" key="3">
    <source>
        <dbReference type="Google" id="ProtNLM"/>
    </source>
</evidence>
<organism evidence="1 2">
    <name type="scientific">Nocardioides islandensis</name>
    <dbReference type="NCBI Taxonomy" id="433663"/>
    <lineage>
        <taxon>Bacteria</taxon>
        <taxon>Bacillati</taxon>
        <taxon>Actinomycetota</taxon>
        <taxon>Actinomycetes</taxon>
        <taxon>Propionibacteriales</taxon>
        <taxon>Nocardioidaceae</taxon>
        <taxon>Nocardioides</taxon>
    </lineage>
</organism>
<gene>
    <name evidence="1" type="ORF">ISU07_08030</name>
</gene>
<name>A0A930VDN0_9ACTN</name>
<keyword evidence="2" id="KW-1185">Reference proteome</keyword>
<sequence length="200" mass="19406">MDHRRSRGMLLAVPVAVIGLVVLALAGPSVAARGGKVPTTATASASATVSGSTANLQTQVNRTASDVTSVTCTVGGANAGCALVTSTRSGATYGATVSGLASGSYTFSATYQLSDGGSAQASTTFYVAAAGSTTAQQSACARVTGAFSGDPNANWQCDYPAGAGNGVPDSGLLAACNGVAVWTVSGGSKRSGSTVFFGCA</sequence>